<dbReference type="InterPro" id="IPR003593">
    <property type="entry name" value="AAA+_ATPase"/>
</dbReference>
<protein>
    <recommendedName>
        <fullName evidence="1">AAA+ ATPase domain-containing protein</fullName>
    </recommendedName>
</protein>
<dbReference type="EMBL" id="CP006365">
    <property type="protein sequence ID" value="AGU14354.1"/>
    <property type="molecule type" value="Genomic_DNA"/>
</dbReference>
<dbReference type="eggNOG" id="COG0470">
    <property type="taxonomic scope" value="Bacteria"/>
</dbReference>
<feature type="domain" description="AAA+ ATPase" evidence="1">
    <location>
        <begin position="34"/>
        <end position="176"/>
    </location>
</feature>
<sequence length="394" mass="41660">MTDVFDSLAPGTVAHTMLYDAACAARRHEDGPALTHSWLFTGPPGAGRSTAALAFAASLVCTNDDVVGCGHCDACRAALGGSHPDVTHVVPQELTLRVSEVRDLIKVASTLPTEAPWRVLIIEDADRLRNEGANAFLKTVEEPPTRTIIVLCAPSTEDMVVTLRSRCRHVYIPTPSVESVARVLMGQGVAQAPAMLAASATNQHIGRARHLATTKQAQVLRAQVLNVAELVYHGDVAFRTVSGLFEAIEAEVAASLEAKEAEEKVKLEQALGMGGKGKGAAKAARGTKGTVDDLEKKQKLRRTRGARDGLDLALGDLAGLYRDALVHKGDAGVGLTHPDFEGLSRELAEKNSEEALLACIDALAQCRADVAANVRPAVALDALVGRLRLACGVR</sequence>
<keyword evidence="3" id="KW-1185">Reference proteome</keyword>
<accession>U3GSS8</accession>
<gene>
    <name evidence="2" type="ORF">CARG_00780</name>
</gene>
<dbReference type="PATRIC" id="fig|1348662.3.peg.152"/>
<dbReference type="STRING" id="1348662.CARG_00780"/>
<dbReference type="GO" id="GO:0003887">
    <property type="term" value="F:DNA-directed DNA polymerase activity"/>
    <property type="evidence" value="ECO:0007669"/>
    <property type="project" value="InterPro"/>
</dbReference>
<dbReference type="RefSeq" id="WP_020975477.1">
    <property type="nucleotide sequence ID" value="NC_022198.1"/>
</dbReference>
<dbReference type="Pfam" id="PF13177">
    <property type="entry name" value="DNA_pol3_delta2"/>
    <property type="match status" value="1"/>
</dbReference>
<dbReference type="PANTHER" id="PTHR11669">
    <property type="entry name" value="REPLICATION FACTOR C / DNA POLYMERASE III GAMMA-TAU SUBUNIT"/>
    <property type="match status" value="1"/>
</dbReference>
<evidence type="ECO:0000313" key="3">
    <source>
        <dbReference type="Proteomes" id="UP000016943"/>
    </source>
</evidence>
<dbReference type="Proteomes" id="UP000016943">
    <property type="component" value="Chromosome"/>
</dbReference>
<dbReference type="HOGENOM" id="CLU_006229_4_1_11"/>
<dbReference type="KEGG" id="caz:CARG_00780"/>
<dbReference type="GO" id="GO:0006261">
    <property type="term" value="P:DNA-templated DNA replication"/>
    <property type="evidence" value="ECO:0007669"/>
    <property type="project" value="TreeGrafter"/>
</dbReference>
<dbReference type="NCBIfam" id="NF005926">
    <property type="entry name" value="PRK07940.1"/>
    <property type="match status" value="1"/>
</dbReference>
<evidence type="ECO:0000259" key="1">
    <source>
        <dbReference type="SMART" id="SM00382"/>
    </source>
</evidence>
<dbReference type="SMART" id="SM00382">
    <property type="entry name" value="AAA"/>
    <property type="match status" value="1"/>
</dbReference>
<dbReference type="GO" id="GO:0008408">
    <property type="term" value="F:3'-5' exonuclease activity"/>
    <property type="evidence" value="ECO:0007669"/>
    <property type="project" value="InterPro"/>
</dbReference>
<dbReference type="Gene3D" id="3.40.50.300">
    <property type="entry name" value="P-loop containing nucleotide triphosphate hydrolases"/>
    <property type="match status" value="1"/>
</dbReference>
<dbReference type="GeneID" id="78249034"/>
<dbReference type="InterPro" id="IPR004622">
    <property type="entry name" value="DNA_pol_HolB"/>
</dbReference>
<dbReference type="SUPFAM" id="SSF52540">
    <property type="entry name" value="P-loop containing nucleoside triphosphate hydrolases"/>
    <property type="match status" value="1"/>
</dbReference>
<dbReference type="InterPro" id="IPR050238">
    <property type="entry name" value="DNA_Rep/Repair_Clamp_Loader"/>
</dbReference>
<proteinExistence type="predicted"/>
<dbReference type="PANTHER" id="PTHR11669:SF8">
    <property type="entry name" value="DNA POLYMERASE III SUBUNIT DELTA"/>
    <property type="match status" value="1"/>
</dbReference>
<dbReference type="NCBIfam" id="TIGR00678">
    <property type="entry name" value="holB"/>
    <property type="match status" value="1"/>
</dbReference>
<evidence type="ECO:0000313" key="2">
    <source>
        <dbReference type="EMBL" id="AGU14354.1"/>
    </source>
</evidence>
<name>U3GSS8_9CORY</name>
<reference evidence="2 3" key="1">
    <citation type="journal article" date="2013" name="Genome Announc.">
        <title>Whole-Genome Sequence of the Clinical Strain Corynebacterium argentoratense DSM 44202, Isolated from a Human Throat Specimen.</title>
        <authorList>
            <person name="Bomholt C."/>
            <person name="Glaub A."/>
            <person name="Gravermann K."/>
            <person name="Albersmeier A."/>
            <person name="Brinkrolf K."/>
            <person name="Ruckert C."/>
            <person name="Tauch A."/>
        </authorList>
    </citation>
    <scope>NUCLEOTIDE SEQUENCE [LARGE SCALE GENOMIC DNA]</scope>
    <source>
        <strain evidence="2">DSM 44202</strain>
    </source>
</reference>
<dbReference type="InterPro" id="IPR027417">
    <property type="entry name" value="P-loop_NTPase"/>
</dbReference>
<dbReference type="AlphaFoldDB" id="U3GSS8"/>
<organism evidence="2 3">
    <name type="scientific">Corynebacterium argentoratense DSM 44202</name>
    <dbReference type="NCBI Taxonomy" id="1348662"/>
    <lineage>
        <taxon>Bacteria</taxon>
        <taxon>Bacillati</taxon>
        <taxon>Actinomycetota</taxon>
        <taxon>Actinomycetes</taxon>
        <taxon>Mycobacteriales</taxon>
        <taxon>Corynebacteriaceae</taxon>
        <taxon>Corynebacterium</taxon>
    </lineage>
</organism>